<evidence type="ECO:0000313" key="2">
    <source>
        <dbReference type="EMBL" id="OTG00555.1"/>
    </source>
</evidence>
<keyword evidence="1" id="KW-0732">Signal</keyword>
<reference evidence="3" key="1">
    <citation type="journal article" date="2017" name="Nature">
        <title>The sunflower genome provides insights into oil metabolism, flowering and Asterid evolution.</title>
        <authorList>
            <person name="Badouin H."/>
            <person name="Gouzy J."/>
            <person name="Grassa C.J."/>
            <person name="Murat F."/>
            <person name="Staton S.E."/>
            <person name="Cottret L."/>
            <person name="Lelandais-Briere C."/>
            <person name="Owens G.L."/>
            <person name="Carrere S."/>
            <person name="Mayjonade B."/>
            <person name="Legrand L."/>
            <person name="Gill N."/>
            <person name="Kane N.C."/>
            <person name="Bowers J.E."/>
            <person name="Hubner S."/>
            <person name="Bellec A."/>
            <person name="Berard A."/>
            <person name="Berges H."/>
            <person name="Blanchet N."/>
            <person name="Boniface M.C."/>
            <person name="Brunel D."/>
            <person name="Catrice O."/>
            <person name="Chaidir N."/>
            <person name="Claudel C."/>
            <person name="Donnadieu C."/>
            <person name="Faraut T."/>
            <person name="Fievet G."/>
            <person name="Helmstetter N."/>
            <person name="King M."/>
            <person name="Knapp S.J."/>
            <person name="Lai Z."/>
            <person name="Le Paslier M.C."/>
            <person name="Lippi Y."/>
            <person name="Lorenzon L."/>
            <person name="Mandel J.R."/>
            <person name="Marage G."/>
            <person name="Marchand G."/>
            <person name="Marquand E."/>
            <person name="Bret-Mestries E."/>
            <person name="Morien E."/>
            <person name="Nambeesan S."/>
            <person name="Nguyen T."/>
            <person name="Pegot-Espagnet P."/>
            <person name="Pouilly N."/>
            <person name="Raftis F."/>
            <person name="Sallet E."/>
            <person name="Schiex T."/>
            <person name="Thomas J."/>
            <person name="Vandecasteele C."/>
            <person name="Vares D."/>
            <person name="Vear F."/>
            <person name="Vautrin S."/>
            <person name="Crespi M."/>
            <person name="Mangin B."/>
            <person name="Burke J.M."/>
            <person name="Salse J."/>
            <person name="Munos S."/>
            <person name="Vincourt P."/>
            <person name="Rieseberg L.H."/>
            <person name="Langlade N.B."/>
        </authorList>
    </citation>
    <scope>NUCLEOTIDE SEQUENCE [LARGE SCALE GENOMIC DNA]</scope>
    <source>
        <strain evidence="3">cv. SF193</strain>
    </source>
</reference>
<evidence type="ECO:0000313" key="3">
    <source>
        <dbReference type="Proteomes" id="UP000215914"/>
    </source>
</evidence>
<gene>
    <name evidence="2" type="ORF">HannXRQ_Chr13g0392361</name>
</gene>
<protein>
    <submittedName>
        <fullName evidence="2">Uncharacterized protein</fullName>
    </submittedName>
</protein>
<dbReference type="InParanoid" id="A0A251SNX7"/>
<accession>A0A251SNX7</accession>
<name>A0A251SNX7_HELAN</name>
<evidence type="ECO:0000256" key="1">
    <source>
        <dbReference type="SAM" id="SignalP"/>
    </source>
</evidence>
<sequence length="53" mass="6215">MIYLQLLLFNLRCTLHHVFLLPCQFSADVICNDVKFVQVYKPLSWACVVGHYD</sequence>
<proteinExistence type="predicted"/>
<keyword evidence="3" id="KW-1185">Reference proteome</keyword>
<organism evidence="2 3">
    <name type="scientific">Helianthus annuus</name>
    <name type="common">Common sunflower</name>
    <dbReference type="NCBI Taxonomy" id="4232"/>
    <lineage>
        <taxon>Eukaryota</taxon>
        <taxon>Viridiplantae</taxon>
        <taxon>Streptophyta</taxon>
        <taxon>Embryophyta</taxon>
        <taxon>Tracheophyta</taxon>
        <taxon>Spermatophyta</taxon>
        <taxon>Magnoliopsida</taxon>
        <taxon>eudicotyledons</taxon>
        <taxon>Gunneridae</taxon>
        <taxon>Pentapetalae</taxon>
        <taxon>asterids</taxon>
        <taxon>campanulids</taxon>
        <taxon>Asterales</taxon>
        <taxon>Asteraceae</taxon>
        <taxon>Asteroideae</taxon>
        <taxon>Heliantheae alliance</taxon>
        <taxon>Heliantheae</taxon>
        <taxon>Helianthus</taxon>
    </lineage>
</organism>
<dbReference type="Proteomes" id="UP000215914">
    <property type="component" value="Chromosome 13"/>
</dbReference>
<feature type="chain" id="PRO_5013281659" evidence="1">
    <location>
        <begin position="17"/>
        <end position="53"/>
    </location>
</feature>
<dbReference type="EMBL" id="CM007902">
    <property type="protein sequence ID" value="OTG00555.1"/>
    <property type="molecule type" value="Genomic_DNA"/>
</dbReference>
<feature type="signal peptide" evidence="1">
    <location>
        <begin position="1"/>
        <end position="16"/>
    </location>
</feature>
<dbReference type="AlphaFoldDB" id="A0A251SNX7"/>